<feature type="chain" id="PRO_5046359144" evidence="2">
    <location>
        <begin position="25"/>
        <end position="147"/>
    </location>
</feature>
<evidence type="ECO:0000313" key="3">
    <source>
        <dbReference type="EMBL" id="MFC3550223.1"/>
    </source>
</evidence>
<feature type="compositionally biased region" description="Basic and acidic residues" evidence="1">
    <location>
        <begin position="84"/>
        <end position="136"/>
    </location>
</feature>
<dbReference type="RefSeq" id="WP_386757830.1">
    <property type="nucleotide sequence ID" value="NZ_JBHRXK010000001.1"/>
</dbReference>
<evidence type="ECO:0000256" key="1">
    <source>
        <dbReference type="SAM" id="MobiDB-lite"/>
    </source>
</evidence>
<evidence type="ECO:0000313" key="4">
    <source>
        <dbReference type="Proteomes" id="UP001595740"/>
    </source>
</evidence>
<feature type="compositionally biased region" description="Polar residues" evidence="1">
    <location>
        <begin position="48"/>
        <end position="57"/>
    </location>
</feature>
<sequence length="147" mass="16689">MNAMRLNTRWVPLSLALLAASASAQQRPLPVPTNTVRPAVVTPLPQPQLGSQQNNPQHDPAAKLSRDIQAASRRVQADSIGSEIQRRDVQIESDRLRTDRLRAASRDPVESQRLRNDYEQRRADNERRRVELEHQRQQVAPPPDGNR</sequence>
<dbReference type="EMBL" id="JBHRXK010000001">
    <property type="protein sequence ID" value="MFC3550223.1"/>
    <property type="molecule type" value="Genomic_DNA"/>
</dbReference>
<accession>A0ABV7RN20</accession>
<gene>
    <name evidence="3" type="ORF">ACFOLC_04270</name>
</gene>
<comment type="caution">
    <text evidence="3">The sequence shown here is derived from an EMBL/GenBank/DDBJ whole genome shotgun (WGS) entry which is preliminary data.</text>
</comment>
<proteinExistence type="predicted"/>
<protein>
    <submittedName>
        <fullName evidence="3">Uncharacterized protein</fullName>
    </submittedName>
</protein>
<keyword evidence="2" id="KW-0732">Signal</keyword>
<evidence type="ECO:0000256" key="2">
    <source>
        <dbReference type="SAM" id="SignalP"/>
    </source>
</evidence>
<feature type="region of interest" description="Disordered" evidence="1">
    <location>
        <begin position="24"/>
        <end position="147"/>
    </location>
</feature>
<keyword evidence="4" id="KW-1185">Reference proteome</keyword>
<feature type="signal peptide" evidence="2">
    <location>
        <begin position="1"/>
        <end position="24"/>
    </location>
</feature>
<name>A0ABV7RN20_9GAMM</name>
<dbReference type="Proteomes" id="UP001595740">
    <property type="component" value="Unassembled WGS sequence"/>
</dbReference>
<reference evidence="4" key="1">
    <citation type="journal article" date="2019" name="Int. J. Syst. Evol. Microbiol.">
        <title>The Global Catalogue of Microorganisms (GCM) 10K type strain sequencing project: providing services to taxonomists for standard genome sequencing and annotation.</title>
        <authorList>
            <consortium name="The Broad Institute Genomics Platform"/>
            <consortium name="The Broad Institute Genome Sequencing Center for Infectious Disease"/>
            <person name="Wu L."/>
            <person name="Ma J."/>
        </authorList>
    </citation>
    <scope>NUCLEOTIDE SEQUENCE [LARGE SCALE GENOMIC DNA]</scope>
    <source>
        <strain evidence="4">KCTC 42875</strain>
    </source>
</reference>
<organism evidence="3 4">
    <name type="scientific">Lysobacter cavernae</name>
    <dbReference type="NCBI Taxonomy" id="1685901"/>
    <lineage>
        <taxon>Bacteria</taxon>
        <taxon>Pseudomonadati</taxon>
        <taxon>Pseudomonadota</taxon>
        <taxon>Gammaproteobacteria</taxon>
        <taxon>Lysobacterales</taxon>
        <taxon>Lysobacteraceae</taxon>
        <taxon>Lysobacter</taxon>
    </lineage>
</organism>